<dbReference type="Proteomes" id="UP000053820">
    <property type="component" value="Unassembled WGS sequence"/>
</dbReference>
<dbReference type="AlphaFoldDB" id="A0A0C9VP42"/>
<accession>A0A0C9VP42</accession>
<dbReference type="InterPro" id="IPR046521">
    <property type="entry name" value="DUF6698"/>
</dbReference>
<evidence type="ECO:0000313" key="2">
    <source>
        <dbReference type="Proteomes" id="UP000053820"/>
    </source>
</evidence>
<gene>
    <name evidence="1" type="ORF">HYDPIDRAFT_33141</name>
</gene>
<reference evidence="1 2" key="1">
    <citation type="submission" date="2014-04" db="EMBL/GenBank/DDBJ databases">
        <title>Evolutionary Origins and Diversification of the Mycorrhizal Mutualists.</title>
        <authorList>
            <consortium name="DOE Joint Genome Institute"/>
            <consortium name="Mycorrhizal Genomics Consortium"/>
            <person name="Kohler A."/>
            <person name="Kuo A."/>
            <person name="Nagy L.G."/>
            <person name="Floudas D."/>
            <person name="Copeland A."/>
            <person name="Barry K.W."/>
            <person name="Cichocki N."/>
            <person name="Veneault-Fourrey C."/>
            <person name="LaButti K."/>
            <person name="Lindquist E.A."/>
            <person name="Lipzen A."/>
            <person name="Lundell T."/>
            <person name="Morin E."/>
            <person name="Murat C."/>
            <person name="Riley R."/>
            <person name="Ohm R."/>
            <person name="Sun H."/>
            <person name="Tunlid A."/>
            <person name="Henrissat B."/>
            <person name="Grigoriev I.V."/>
            <person name="Hibbett D.S."/>
            <person name="Martin F."/>
        </authorList>
    </citation>
    <scope>NUCLEOTIDE SEQUENCE [LARGE SCALE GENOMIC DNA]</scope>
    <source>
        <strain evidence="1 2">MD-312</strain>
    </source>
</reference>
<protein>
    <submittedName>
        <fullName evidence="1">Uncharacterized protein</fullName>
    </submittedName>
</protein>
<name>A0A0C9VP42_9AGAM</name>
<evidence type="ECO:0000313" key="1">
    <source>
        <dbReference type="EMBL" id="KIJ59450.1"/>
    </source>
</evidence>
<dbReference type="EMBL" id="KN839887">
    <property type="protein sequence ID" value="KIJ59450.1"/>
    <property type="molecule type" value="Genomic_DNA"/>
</dbReference>
<proteinExistence type="predicted"/>
<dbReference type="Pfam" id="PF20414">
    <property type="entry name" value="DUF6698"/>
    <property type="match status" value="1"/>
</dbReference>
<dbReference type="OrthoDB" id="3160134at2759"/>
<keyword evidence="2" id="KW-1185">Reference proteome</keyword>
<sequence length="56" mass="6377">MSELGALLCPAGLNWANTEIRTKLVSCQMQVSGNQWPIFLYANYNYNQEDPWNGLL</sequence>
<dbReference type="HOGENOM" id="CLU_3014429_0_0_1"/>
<organism evidence="1 2">
    <name type="scientific">Hydnomerulius pinastri MD-312</name>
    <dbReference type="NCBI Taxonomy" id="994086"/>
    <lineage>
        <taxon>Eukaryota</taxon>
        <taxon>Fungi</taxon>
        <taxon>Dikarya</taxon>
        <taxon>Basidiomycota</taxon>
        <taxon>Agaricomycotina</taxon>
        <taxon>Agaricomycetes</taxon>
        <taxon>Agaricomycetidae</taxon>
        <taxon>Boletales</taxon>
        <taxon>Boletales incertae sedis</taxon>
        <taxon>Leucogyrophana</taxon>
    </lineage>
</organism>